<dbReference type="Pfam" id="PF20431">
    <property type="entry name" value="E_motif"/>
    <property type="match status" value="1"/>
</dbReference>
<evidence type="ECO:0000256" key="6">
    <source>
        <dbReference type="ARBA" id="ARBA00047960"/>
    </source>
</evidence>
<feature type="non-terminal residue" evidence="10">
    <location>
        <position position="1"/>
    </location>
</feature>
<dbReference type="SUPFAM" id="SSF52833">
    <property type="entry name" value="Thioredoxin-like"/>
    <property type="match status" value="1"/>
</dbReference>
<dbReference type="SUPFAM" id="SSF48452">
    <property type="entry name" value="TPR-like"/>
    <property type="match status" value="1"/>
</dbReference>
<dbReference type="Pfam" id="PF13041">
    <property type="entry name" value="PPR_2"/>
    <property type="match status" value="4"/>
</dbReference>
<dbReference type="InterPro" id="IPR036249">
    <property type="entry name" value="Thioredoxin-like_sf"/>
</dbReference>
<dbReference type="PROSITE" id="PS51375">
    <property type="entry name" value="PPR"/>
    <property type="match status" value="5"/>
</dbReference>
<keyword evidence="11" id="KW-1185">Reference proteome</keyword>
<evidence type="ECO:0000313" key="10">
    <source>
        <dbReference type="EMBL" id="KAH0920129.1"/>
    </source>
</evidence>
<dbReference type="PROSITE" id="PS50405">
    <property type="entry name" value="GST_CTER"/>
    <property type="match status" value="1"/>
</dbReference>
<proteinExistence type="inferred from homology"/>
<organism evidence="10 11">
    <name type="scientific">Brassica napus</name>
    <name type="common">Rape</name>
    <dbReference type="NCBI Taxonomy" id="3708"/>
    <lineage>
        <taxon>Eukaryota</taxon>
        <taxon>Viridiplantae</taxon>
        <taxon>Streptophyta</taxon>
        <taxon>Embryophyta</taxon>
        <taxon>Tracheophyta</taxon>
        <taxon>Spermatophyta</taxon>
        <taxon>Magnoliopsida</taxon>
        <taxon>eudicotyledons</taxon>
        <taxon>Gunneridae</taxon>
        <taxon>Pentapetalae</taxon>
        <taxon>rosids</taxon>
        <taxon>malvids</taxon>
        <taxon>Brassicales</taxon>
        <taxon>Brassicaceae</taxon>
        <taxon>Brassiceae</taxon>
        <taxon>Brassica</taxon>
    </lineage>
</organism>
<keyword evidence="3" id="KW-0808">Transferase</keyword>
<comment type="catalytic activity">
    <reaction evidence="6">
        <text>RX + glutathione = an S-substituted glutathione + a halide anion + H(+)</text>
        <dbReference type="Rhea" id="RHEA:16437"/>
        <dbReference type="ChEBI" id="CHEBI:15378"/>
        <dbReference type="ChEBI" id="CHEBI:16042"/>
        <dbReference type="ChEBI" id="CHEBI:17792"/>
        <dbReference type="ChEBI" id="CHEBI:57925"/>
        <dbReference type="ChEBI" id="CHEBI:90779"/>
        <dbReference type="EC" id="2.5.1.18"/>
    </reaction>
</comment>
<feature type="repeat" description="PPR" evidence="7">
    <location>
        <begin position="608"/>
        <end position="642"/>
    </location>
</feature>
<evidence type="ECO:0000259" key="8">
    <source>
        <dbReference type="PROSITE" id="PS50404"/>
    </source>
</evidence>
<dbReference type="InterPro" id="IPR046960">
    <property type="entry name" value="PPR_At4g14850-like_plant"/>
</dbReference>
<dbReference type="PANTHER" id="PTHR47926:SF496">
    <property type="entry name" value="PENTACOTRIPEPTIDE-REPEAT REGION OF PRORP DOMAIN-CONTAINING PROTEIN"/>
    <property type="match status" value="1"/>
</dbReference>
<dbReference type="Proteomes" id="UP000824890">
    <property type="component" value="Unassembled WGS sequence"/>
</dbReference>
<feature type="domain" description="GST C-terminal" evidence="9">
    <location>
        <begin position="868"/>
        <end position="995"/>
    </location>
</feature>
<dbReference type="EMBL" id="JAGKQM010000007">
    <property type="protein sequence ID" value="KAH0920129.1"/>
    <property type="molecule type" value="Genomic_DNA"/>
</dbReference>
<dbReference type="InterPro" id="IPR004045">
    <property type="entry name" value="Glutathione_S-Trfase_N"/>
</dbReference>
<feature type="repeat" description="PPR" evidence="7">
    <location>
        <begin position="325"/>
        <end position="359"/>
    </location>
</feature>
<reference evidence="10 11" key="1">
    <citation type="submission" date="2021-05" db="EMBL/GenBank/DDBJ databases">
        <title>Genome Assembly of Synthetic Allotetraploid Brassica napus Reveals Homoeologous Exchanges between Subgenomes.</title>
        <authorList>
            <person name="Davis J.T."/>
        </authorList>
    </citation>
    <scope>NUCLEOTIDE SEQUENCE [LARGE SCALE GENOMIC DNA]</scope>
    <source>
        <strain evidence="11">cv. Da-Ae</strain>
        <tissue evidence="10">Seedling</tissue>
    </source>
</reference>
<dbReference type="InterPro" id="IPR036282">
    <property type="entry name" value="Glutathione-S-Trfase_C_sf"/>
</dbReference>
<protein>
    <recommendedName>
        <fullName evidence="1">glutathione transferase</fullName>
        <ecNumber evidence="1">2.5.1.18</ecNumber>
    </recommendedName>
</protein>
<dbReference type="NCBIfam" id="TIGR00756">
    <property type="entry name" value="PPR"/>
    <property type="match status" value="5"/>
</dbReference>
<comment type="similarity">
    <text evidence="5">Belongs to the GST superfamily. Tau family.</text>
</comment>
<keyword evidence="4" id="KW-0677">Repeat</keyword>
<evidence type="ECO:0000256" key="4">
    <source>
        <dbReference type="ARBA" id="ARBA00022737"/>
    </source>
</evidence>
<feature type="repeat" description="PPR" evidence="7">
    <location>
        <begin position="525"/>
        <end position="559"/>
    </location>
</feature>
<evidence type="ECO:0000256" key="5">
    <source>
        <dbReference type="ARBA" id="ARBA00025743"/>
    </source>
</evidence>
<evidence type="ECO:0000256" key="3">
    <source>
        <dbReference type="ARBA" id="ARBA00022679"/>
    </source>
</evidence>
<evidence type="ECO:0000256" key="1">
    <source>
        <dbReference type="ARBA" id="ARBA00012452"/>
    </source>
</evidence>
<dbReference type="PANTHER" id="PTHR47926">
    <property type="entry name" value="PENTATRICOPEPTIDE REPEAT-CONTAINING PROTEIN"/>
    <property type="match status" value="1"/>
</dbReference>
<feature type="repeat" description="PPR" evidence="7">
    <location>
        <begin position="124"/>
        <end position="158"/>
    </location>
</feature>
<dbReference type="InterPro" id="IPR002885">
    <property type="entry name" value="PPR_rpt"/>
</dbReference>
<accession>A0ABQ8CST1</accession>
<dbReference type="Gene3D" id="1.25.40.10">
    <property type="entry name" value="Tetratricopeptide repeat domain"/>
    <property type="match status" value="6"/>
</dbReference>
<dbReference type="PROSITE" id="PS50404">
    <property type="entry name" value="GST_NTER"/>
    <property type="match status" value="1"/>
</dbReference>
<dbReference type="EC" id="2.5.1.18" evidence="1"/>
<keyword evidence="2" id="KW-0216">Detoxification</keyword>
<name>A0ABQ8CST1_BRANA</name>
<sequence length="1009" mass="112473">SNLNELIMKCLANESLNLLKISPFSSSSSAYRLLSSVSNLRNPSLLSTKDCTFSTPFNPFHFFNDQSSSSPCTLQTTRLLQGHLLRRYLLPFDAFLTKSLLSWYSKSGSMADAAKLFDTIPQPDVISCNIMISGYRQCKLFEESWRFFCKMHFLGFEANEISYGSVLSACTALQAPLLNELVFCHAVKMGFFLCEVVQSALIDSFSKSLRFHDAYKVFSEIISPNVYCWNTMIAGALRNQDYGSVFDLFYEMCGGVQRPDSYTYSTVLAACASLEKLRFGKAVQARVIKSGAEDVFVNTTIVDLYAKCGHMAEAREVFSCIPNPSVVSWTVMLSGFTKSNDAISALEIFKEMRRSGVEISRCTVTSVVSACGGPFMVSEASQVHAWVLKSEFYLDSSVAASLISMYSKRGDIHLSEDVFKGLDDVQRPNVVNVMVSSLSQNNKPGKAIRLFTRMLQEGLRPDEFSVCSLLSVLDSLSLGKQIHSYILKSGLILDLTVGSSLFTLYSKCGSLEESFSLFQEIPVKDNACWASMISGYNEYGHLKEAIGLFGEMLSDGTSPDERAQVHAYITKMGLCTEPSVGSSLLTMYSKFGSIEDCCKAFNQINGPDLIAWTALIASFAQHGKGTEALQVFNLMKEKGIKPDKVTFVGVLSACSHGGLVEEAYIHLNSMVKDYGIEPENRHYACMVDALGRSGRLKEAESFINNMPIKADALVWGTLLAACRLHEDVELGKLAAKKAIELEPSDAAAYVSLSNILAEVGEWEEVEETRKLMKGKGGMEEKKSKVILHGMWASTYSKRVEIALKLKGISYEYVEEDLKNKTESLIQLNPVLKKIPLLVHDGKPVADTQVILDYIDETWKNSPRFYPEDPYERAQVRFWVSYINQQVFEVMGRVMLQEGEAQANSVEEARERFKVIEEGLKKQFPNKTIRGNDDVGLLDIIIIASFGVHKALHEAIGVEIIDPVNTPTLYNWIEQLQELTVIKEVEVPHDRLVTFLQKCRQEHLQHTANA</sequence>
<evidence type="ECO:0000259" key="9">
    <source>
        <dbReference type="PROSITE" id="PS50405"/>
    </source>
</evidence>
<dbReference type="Gene3D" id="3.40.30.10">
    <property type="entry name" value="Glutaredoxin"/>
    <property type="match status" value="1"/>
</dbReference>
<dbReference type="InterPro" id="IPR011990">
    <property type="entry name" value="TPR-like_helical_dom_sf"/>
</dbReference>
<gene>
    <name evidence="10" type="ORF">HID58_027789</name>
</gene>
<dbReference type="SFLD" id="SFLDG01152">
    <property type="entry name" value="Main.3:_Omega-_and_Tau-like"/>
    <property type="match status" value="1"/>
</dbReference>
<dbReference type="CDD" id="cd03058">
    <property type="entry name" value="GST_N_Tau"/>
    <property type="match status" value="1"/>
</dbReference>
<dbReference type="InterPro" id="IPR045074">
    <property type="entry name" value="GST_C_Tau"/>
</dbReference>
<evidence type="ECO:0000313" key="11">
    <source>
        <dbReference type="Proteomes" id="UP000824890"/>
    </source>
</evidence>
<dbReference type="InterPro" id="IPR046848">
    <property type="entry name" value="E_motif"/>
</dbReference>
<comment type="caution">
    <text evidence="10">The sequence shown here is derived from an EMBL/GenBank/DDBJ whole genome shotgun (WGS) entry which is preliminary data.</text>
</comment>
<feature type="domain" description="GST N-terminal" evidence="8">
    <location>
        <begin position="783"/>
        <end position="862"/>
    </location>
</feature>
<dbReference type="Gene3D" id="1.20.1050.10">
    <property type="match status" value="1"/>
</dbReference>
<dbReference type="SFLD" id="SFLDG00358">
    <property type="entry name" value="Main_(cytGST)"/>
    <property type="match status" value="1"/>
</dbReference>
<evidence type="ECO:0000256" key="2">
    <source>
        <dbReference type="ARBA" id="ARBA00022575"/>
    </source>
</evidence>
<dbReference type="SFLD" id="SFLDS00019">
    <property type="entry name" value="Glutathione_Transferase_(cytos"/>
    <property type="match status" value="1"/>
</dbReference>
<evidence type="ECO:0000256" key="7">
    <source>
        <dbReference type="PROSITE-ProRule" id="PRU00708"/>
    </source>
</evidence>
<dbReference type="CDD" id="cd03185">
    <property type="entry name" value="GST_C_Tau"/>
    <property type="match status" value="1"/>
</dbReference>
<dbReference type="Pfam" id="PF01535">
    <property type="entry name" value="PPR"/>
    <property type="match status" value="6"/>
</dbReference>
<dbReference type="InterPro" id="IPR010987">
    <property type="entry name" value="Glutathione-S-Trfase_C-like"/>
</dbReference>
<dbReference type="InterPro" id="IPR040079">
    <property type="entry name" value="Glutathione_S-Trfase"/>
</dbReference>
<dbReference type="SUPFAM" id="SSF47616">
    <property type="entry name" value="GST C-terminal domain-like"/>
    <property type="match status" value="1"/>
</dbReference>
<dbReference type="InterPro" id="IPR045073">
    <property type="entry name" value="Omega/Tau-like"/>
</dbReference>
<dbReference type="Pfam" id="PF02798">
    <property type="entry name" value="GST_N"/>
    <property type="match status" value="1"/>
</dbReference>
<feature type="repeat" description="PPR" evidence="7">
    <location>
        <begin position="427"/>
        <end position="461"/>
    </location>
</feature>